<dbReference type="SMART" id="SM00849">
    <property type="entry name" value="Lactamase_B"/>
    <property type="match status" value="1"/>
</dbReference>
<protein>
    <submittedName>
        <fullName evidence="2">MBL fold metallo-hydrolase</fullName>
    </submittedName>
</protein>
<dbReference type="InterPro" id="IPR001279">
    <property type="entry name" value="Metallo-B-lactamas"/>
</dbReference>
<evidence type="ECO:0000313" key="3">
    <source>
        <dbReference type="Proteomes" id="UP001589894"/>
    </source>
</evidence>
<evidence type="ECO:0000259" key="1">
    <source>
        <dbReference type="SMART" id="SM00849"/>
    </source>
</evidence>
<organism evidence="2 3">
    <name type="scientific">Plantactinospora siamensis</name>
    <dbReference type="NCBI Taxonomy" id="555372"/>
    <lineage>
        <taxon>Bacteria</taxon>
        <taxon>Bacillati</taxon>
        <taxon>Actinomycetota</taxon>
        <taxon>Actinomycetes</taxon>
        <taxon>Micromonosporales</taxon>
        <taxon>Micromonosporaceae</taxon>
        <taxon>Plantactinospora</taxon>
    </lineage>
</organism>
<dbReference type="Pfam" id="PF12706">
    <property type="entry name" value="Lactamase_B_2"/>
    <property type="match status" value="1"/>
</dbReference>
<gene>
    <name evidence="2" type="ORF">ACFFHU_06550</name>
</gene>
<reference evidence="2 3" key="1">
    <citation type="submission" date="2024-09" db="EMBL/GenBank/DDBJ databases">
        <authorList>
            <person name="Sun Q."/>
            <person name="Mori K."/>
        </authorList>
    </citation>
    <scope>NUCLEOTIDE SEQUENCE [LARGE SCALE GENOMIC DNA]</scope>
    <source>
        <strain evidence="2 3">TBRC 2205</strain>
    </source>
</reference>
<dbReference type="PANTHER" id="PTHR46018">
    <property type="entry name" value="ZINC PHOSPHODIESTERASE ELAC PROTEIN 1"/>
    <property type="match status" value="1"/>
</dbReference>
<dbReference type="Proteomes" id="UP001589894">
    <property type="component" value="Unassembled WGS sequence"/>
</dbReference>
<dbReference type="InterPro" id="IPR036866">
    <property type="entry name" value="RibonucZ/Hydroxyglut_hydro"/>
</dbReference>
<name>A0ABV6NT12_9ACTN</name>
<dbReference type="RefSeq" id="WP_377336733.1">
    <property type="nucleotide sequence ID" value="NZ_JBHLUE010000004.1"/>
</dbReference>
<sequence>MSVRVTVLGGLGGFPTAEQGCNGFLLEHDDRRVLVDPGYGTLPELLRRVPAGAVDAVYVSHGHPDHCADLHPLLRVRALTDRSGPALPVYAPTGALSRLLAIDEPGLIEPAYRLHEFEPGAELDMAGLRVATRALPHWLPNAGARFTGRAARVAWTGDTGPCPELVELARDVDLLIAEATYPDQMPERHAGNLSTAAEVGAYATEAGARRVLLAHAWPGTDPAALLAAARRHYPGPIAVAEPGLVIELR</sequence>
<dbReference type="Gene3D" id="3.60.15.10">
    <property type="entry name" value="Ribonuclease Z/Hydroxyacylglutathione hydrolase-like"/>
    <property type="match status" value="1"/>
</dbReference>
<proteinExistence type="predicted"/>
<evidence type="ECO:0000313" key="2">
    <source>
        <dbReference type="EMBL" id="MFC0563826.1"/>
    </source>
</evidence>
<dbReference type="EMBL" id="JBHLUE010000004">
    <property type="protein sequence ID" value="MFC0563826.1"/>
    <property type="molecule type" value="Genomic_DNA"/>
</dbReference>
<dbReference type="PANTHER" id="PTHR46018:SF4">
    <property type="entry name" value="METALLO-HYDROLASE YHFI-RELATED"/>
    <property type="match status" value="1"/>
</dbReference>
<keyword evidence="3" id="KW-1185">Reference proteome</keyword>
<dbReference type="CDD" id="cd07716">
    <property type="entry name" value="RNaseZ_short-form-like_MBL-fold"/>
    <property type="match status" value="1"/>
</dbReference>
<dbReference type="SUPFAM" id="SSF56281">
    <property type="entry name" value="Metallo-hydrolase/oxidoreductase"/>
    <property type="match status" value="1"/>
</dbReference>
<comment type="caution">
    <text evidence="2">The sequence shown here is derived from an EMBL/GenBank/DDBJ whole genome shotgun (WGS) entry which is preliminary data.</text>
</comment>
<accession>A0ABV6NT12</accession>
<feature type="domain" description="Metallo-beta-lactamase" evidence="1">
    <location>
        <begin position="20"/>
        <end position="215"/>
    </location>
</feature>